<dbReference type="AlphaFoldDB" id="A0A8H5FXP9"/>
<feature type="transmembrane region" description="Helical" evidence="1">
    <location>
        <begin position="212"/>
        <end position="239"/>
    </location>
</feature>
<evidence type="ECO:0000313" key="2">
    <source>
        <dbReference type="EMBL" id="KAF5352587.1"/>
    </source>
</evidence>
<dbReference type="PROSITE" id="PS51257">
    <property type="entry name" value="PROKAR_LIPOPROTEIN"/>
    <property type="match status" value="1"/>
</dbReference>
<organism evidence="2 3">
    <name type="scientific">Leucocoprinus leucothites</name>
    <dbReference type="NCBI Taxonomy" id="201217"/>
    <lineage>
        <taxon>Eukaryota</taxon>
        <taxon>Fungi</taxon>
        <taxon>Dikarya</taxon>
        <taxon>Basidiomycota</taxon>
        <taxon>Agaricomycotina</taxon>
        <taxon>Agaricomycetes</taxon>
        <taxon>Agaricomycetidae</taxon>
        <taxon>Agaricales</taxon>
        <taxon>Agaricineae</taxon>
        <taxon>Agaricaceae</taxon>
        <taxon>Leucocoprinus</taxon>
    </lineage>
</organism>
<accession>A0A8H5FXP9</accession>
<protein>
    <submittedName>
        <fullName evidence="2">Uncharacterized protein</fullName>
    </submittedName>
</protein>
<proteinExistence type="predicted"/>
<keyword evidence="3" id="KW-1185">Reference proteome</keyword>
<feature type="transmembrane region" description="Helical" evidence="1">
    <location>
        <begin position="171"/>
        <end position="192"/>
    </location>
</feature>
<feature type="transmembrane region" description="Helical" evidence="1">
    <location>
        <begin position="48"/>
        <end position="68"/>
    </location>
</feature>
<gene>
    <name evidence="2" type="ORF">D9756_006134</name>
</gene>
<evidence type="ECO:0000256" key="1">
    <source>
        <dbReference type="SAM" id="Phobius"/>
    </source>
</evidence>
<sequence>MVLVTKERFLFMKSFALLSFIFYACTQILLELTIVQPKEAAYYPLHDALYFLISIQFALQLVWLRKLFLSPRNPRPLSDFPDSWSPSTSAWNRLNPSELQPAEVIVESLQASYVLLYATCNVCFAYANVLWLRENFIFAQLFYIFNAVLNMTGVAFLLNNTGAHSLSRKNWLTHTLVKTSVALGILSSWRGWGTIDNRLHPSISELIETPVIFLLLAIASGPDPTLGLCLVYNFFALAYGPGISERWRNAFKYDIAIVGATVLIDFVAAKLRGITIIRDDTSKPLAVENPTITGEEKKQRLSAMLNMFV</sequence>
<comment type="caution">
    <text evidence="2">The sequence shown here is derived from an EMBL/GenBank/DDBJ whole genome shotgun (WGS) entry which is preliminary data.</text>
</comment>
<keyword evidence="1" id="KW-1133">Transmembrane helix</keyword>
<dbReference type="OrthoDB" id="2332199at2759"/>
<feature type="transmembrane region" description="Helical" evidence="1">
    <location>
        <begin position="137"/>
        <end position="159"/>
    </location>
</feature>
<feature type="transmembrane region" description="Helical" evidence="1">
    <location>
        <begin position="251"/>
        <end position="269"/>
    </location>
</feature>
<feature type="transmembrane region" description="Helical" evidence="1">
    <location>
        <begin position="113"/>
        <end position="131"/>
    </location>
</feature>
<keyword evidence="1" id="KW-0472">Membrane</keyword>
<feature type="transmembrane region" description="Helical" evidence="1">
    <location>
        <begin position="15"/>
        <end position="36"/>
    </location>
</feature>
<dbReference type="EMBL" id="JAACJO010000011">
    <property type="protein sequence ID" value="KAF5352587.1"/>
    <property type="molecule type" value="Genomic_DNA"/>
</dbReference>
<evidence type="ECO:0000313" key="3">
    <source>
        <dbReference type="Proteomes" id="UP000559027"/>
    </source>
</evidence>
<dbReference type="Proteomes" id="UP000559027">
    <property type="component" value="Unassembled WGS sequence"/>
</dbReference>
<name>A0A8H5FXP9_9AGAR</name>
<reference evidence="2 3" key="1">
    <citation type="journal article" date="2020" name="ISME J.">
        <title>Uncovering the hidden diversity of litter-decomposition mechanisms in mushroom-forming fungi.</title>
        <authorList>
            <person name="Floudas D."/>
            <person name="Bentzer J."/>
            <person name="Ahren D."/>
            <person name="Johansson T."/>
            <person name="Persson P."/>
            <person name="Tunlid A."/>
        </authorList>
    </citation>
    <scope>NUCLEOTIDE SEQUENCE [LARGE SCALE GENOMIC DNA]</scope>
    <source>
        <strain evidence="2 3">CBS 146.42</strain>
    </source>
</reference>
<keyword evidence="1" id="KW-0812">Transmembrane</keyword>